<dbReference type="GO" id="GO:0008509">
    <property type="term" value="F:monoatomic anion transmembrane transporter activity"/>
    <property type="evidence" value="ECO:0007669"/>
    <property type="project" value="InterPro"/>
</dbReference>
<dbReference type="OrthoDB" id="1735926at2759"/>
<dbReference type="PROSITE" id="PS00219">
    <property type="entry name" value="ANION_EXCHANGER_1"/>
    <property type="match status" value="1"/>
</dbReference>
<evidence type="ECO:0000256" key="2">
    <source>
        <dbReference type="ARBA" id="ARBA00010993"/>
    </source>
</evidence>
<feature type="domain" description="Band 3 cytoplasmic" evidence="12">
    <location>
        <begin position="268"/>
        <end position="598"/>
    </location>
</feature>
<dbReference type="FunFam" id="3.40.930.10:FF:000020">
    <property type="entry name" value="Anion exchange protein"/>
    <property type="match status" value="1"/>
</dbReference>
<dbReference type="GO" id="GO:0005886">
    <property type="term" value="C:plasma membrane"/>
    <property type="evidence" value="ECO:0007669"/>
    <property type="project" value="UniProtKB-SubCell"/>
</dbReference>
<dbReference type="SUPFAM" id="SSF55804">
    <property type="entry name" value="Phoshotransferase/anion transport protein"/>
    <property type="match status" value="1"/>
</dbReference>
<evidence type="ECO:0000256" key="8">
    <source>
        <dbReference type="ARBA" id="ARBA00023136"/>
    </source>
</evidence>
<evidence type="ECO:0000256" key="7">
    <source>
        <dbReference type="ARBA" id="ARBA00023065"/>
    </source>
</evidence>
<evidence type="ECO:0000256" key="10">
    <source>
        <dbReference type="SAM" id="MobiDB-lite"/>
    </source>
</evidence>
<evidence type="ECO:0000259" key="11">
    <source>
        <dbReference type="Pfam" id="PF00955"/>
    </source>
</evidence>
<dbReference type="GO" id="GO:0015701">
    <property type="term" value="P:bicarbonate transport"/>
    <property type="evidence" value="ECO:0007669"/>
    <property type="project" value="TreeGrafter"/>
</dbReference>
<keyword evidence="14" id="KW-1185">Reference proteome</keyword>
<evidence type="ECO:0000259" key="12">
    <source>
        <dbReference type="Pfam" id="PF07565"/>
    </source>
</evidence>
<feature type="compositionally biased region" description="Basic and acidic residues" evidence="10">
    <location>
        <begin position="141"/>
        <end position="158"/>
    </location>
</feature>
<dbReference type="InterPro" id="IPR011531">
    <property type="entry name" value="HCO3_transpt-like_TM_dom"/>
</dbReference>
<organism evidence="13 14">
    <name type="scientific">Danaus chrysippus</name>
    <name type="common">African queen</name>
    <dbReference type="NCBI Taxonomy" id="151541"/>
    <lineage>
        <taxon>Eukaryota</taxon>
        <taxon>Metazoa</taxon>
        <taxon>Ecdysozoa</taxon>
        <taxon>Arthropoda</taxon>
        <taxon>Hexapoda</taxon>
        <taxon>Insecta</taxon>
        <taxon>Pterygota</taxon>
        <taxon>Neoptera</taxon>
        <taxon>Endopterygota</taxon>
        <taxon>Lepidoptera</taxon>
        <taxon>Glossata</taxon>
        <taxon>Ditrysia</taxon>
        <taxon>Papilionoidea</taxon>
        <taxon>Nymphalidae</taxon>
        <taxon>Danainae</taxon>
        <taxon>Danaini</taxon>
        <taxon>Danaina</taxon>
        <taxon>Danaus</taxon>
        <taxon>Anosia</taxon>
    </lineage>
</organism>
<feature type="transmembrane region" description="Helical" evidence="9">
    <location>
        <begin position="970"/>
        <end position="991"/>
    </location>
</feature>
<evidence type="ECO:0000256" key="3">
    <source>
        <dbReference type="ARBA" id="ARBA00022448"/>
    </source>
</evidence>
<comment type="subcellular location">
    <subcellularLocation>
        <location evidence="1">Cell membrane</location>
        <topology evidence="1">Multi-pass membrane protein</topology>
    </subcellularLocation>
    <subcellularLocation>
        <location evidence="9">Membrane</location>
        <topology evidence="9">Multi-pass membrane protein</topology>
    </subcellularLocation>
</comment>
<dbReference type="NCBIfam" id="TIGR00834">
    <property type="entry name" value="ae"/>
    <property type="match status" value="1"/>
</dbReference>
<dbReference type="GO" id="GO:0005452">
    <property type="term" value="F:solute:inorganic anion antiporter activity"/>
    <property type="evidence" value="ECO:0007669"/>
    <property type="project" value="InterPro"/>
</dbReference>
<keyword evidence="7 9" id="KW-0406">Ion transport</keyword>
<proteinExistence type="inferred from homology"/>
<dbReference type="PRINTS" id="PR01231">
    <property type="entry name" value="HCO3TRNSPORT"/>
</dbReference>
<evidence type="ECO:0000313" key="13">
    <source>
        <dbReference type="EMBL" id="CAG9558684.1"/>
    </source>
</evidence>
<protein>
    <recommendedName>
        <fullName evidence="9">Anion exchange protein</fullName>
    </recommendedName>
</protein>
<feature type="transmembrane region" description="Helical" evidence="9">
    <location>
        <begin position="884"/>
        <end position="902"/>
    </location>
</feature>
<evidence type="ECO:0000256" key="1">
    <source>
        <dbReference type="ARBA" id="ARBA00004651"/>
    </source>
</evidence>
<keyword evidence="8 9" id="KW-0472">Membrane</keyword>
<dbReference type="Gene3D" id="1.10.287.570">
    <property type="entry name" value="Helical hairpin bin"/>
    <property type="match status" value="1"/>
</dbReference>
<evidence type="ECO:0000256" key="6">
    <source>
        <dbReference type="ARBA" id="ARBA00022989"/>
    </source>
</evidence>
<keyword evidence="4" id="KW-1003">Cell membrane</keyword>
<dbReference type="InterPro" id="IPR016152">
    <property type="entry name" value="PTrfase/Anion_transptr"/>
</dbReference>
<evidence type="ECO:0000256" key="5">
    <source>
        <dbReference type="ARBA" id="ARBA00022692"/>
    </source>
</evidence>
<feature type="compositionally biased region" description="Basic residues" evidence="10">
    <location>
        <begin position="168"/>
        <end position="181"/>
    </location>
</feature>
<feature type="transmembrane region" description="Helical" evidence="9">
    <location>
        <begin position="1168"/>
        <end position="1188"/>
    </location>
</feature>
<dbReference type="InterPro" id="IPR013769">
    <property type="entry name" value="Band3_cytoplasmic_dom"/>
</dbReference>
<dbReference type="PANTHER" id="PTHR11453">
    <property type="entry name" value="ANION EXCHANGE PROTEIN"/>
    <property type="match status" value="1"/>
</dbReference>
<dbReference type="PANTHER" id="PTHR11453:SF47">
    <property type="entry name" value="ANION EXCHANGE PROTEIN"/>
    <property type="match status" value="1"/>
</dbReference>
<dbReference type="InterPro" id="IPR003020">
    <property type="entry name" value="HCO3_transpt_euk"/>
</dbReference>
<dbReference type="Proteomes" id="UP000789524">
    <property type="component" value="Unassembled WGS sequence"/>
</dbReference>
<feature type="transmembrane region" description="Helical" evidence="9">
    <location>
        <begin position="777"/>
        <end position="799"/>
    </location>
</feature>
<gene>
    <name evidence="13" type="ORF">DCHRY22_LOCUS722</name>
</gene>
<dbReference type="Gene3D" id="3.40.930.10">
    <property type="entry name" value="Mannitol-specific EII, Chain A"/>
    <property type="match status" value="1"/>
</dbReference>
<feature type="transmembrane region" description="Helical" evidence="9">
    <location>
        <begin position="698"/>
        <end position="716"/>
    </location>
</feature>
<feature type="transmembrane region" description="Helical" evidence="9">
    <location>
        <begin position="728"/>
        <end position="757"/>
    </location>
</feature>
<feature type="region of interest" description="Disordered" evidence="10">
    <location>
        <begin position="74"/>
        <end position="219"/>
    </location>
</feature>
<dbReference type="AlphaFoldDB" id="A0A8J2MX36"/>
<evidence type="ECO:0000256" key="4">
    <source>
        <dbReference type="ARBA" id="ARBA00022475"/>
    </source>
</evidence>
<dbReference type="GO" id="GO:0051453">
    <property type="term" value="P:regulation of intracellular pH"/>
    <property type="evidence" value="ECO:0007669"/>
    <property type="project" value="TreeGrafter"/>
</dbReference>
<dbReference type="EMBL" id="CAKASE010000043">
    <property type="protein sequence ID" value="CAG9558684.1"/>
    <property type="molecule type" value="Genomic_DNA"/>
</dbReference>
<dbReference type="FunFam" id="1.10.287.570:FF:000001">
    <property type="entry name" value="Anion exchange protein"/>
    <property type="match status" value="1"/>
</dbReference>
<reference evidence="13" key="1">
    <citation type="submission" date="2021-09" db="EMBL/GenBank/DDBJ databases">
        <authorList>
            <person name="Martin H S."/>
        </authorList>
    </citation>
    <scope>NUCLEOTIDE SEQUENCE</scope>
</reference>
<dbReference type="InterPro" id="IPR018241">
    <property type="entry name" value="Anion_exchange_CS"/>
</dbReference>
<feature type="transmembrane region" description="Helical" evidence="9">
    <location>
        <begin position="811"/>
        <end position="829"/>
    </location>
</feature>
<feature type="transmembrane region" description="Helical" evidence="9">
    <location>
        <begin position="1072"/>
        <end position="1091"/>
    </location>
</feature>
<keyword evidence="3 9" id="KW-0813">Transport</keyword>
<dbReference type="Pfam" id="PF00955">
    <property type="entry name" value="HCO3_cotransp"/>
    <property type="match status" value="1"/>
</dbReference>
<accession>A0A8J2MX36</accession>
<feature type="transmembrane region" description="Helical" evidence="9">
    <location>
        <begin position="1144"/>
        <end position="1161"/>
    </location>
</feature>
<evidence type="ECO:0000313" key="14">
    <source>
        <dbReference type="Proteomes" id="UP000789524"/>
    </source>
</evidence>
<name>A0A8J2MX36_9NEOP</name>
<dbReference type="Pfam" id="PF07565">
    <property type="entry name" value="Band_3_cyto"/>
    <property type="match status" value="1"/>
</dbReference>
<feature type="transmembrane region" description="Helical" evidence="9">
    <location>
        <begin position="1098"/>
        <end position="1117"/>
    </location>
</feature>
<keyword evidence="6 9" id="KW-1133">Transmembrane helix</keyword>
<feature type="transmembrane region" description="Helical" evidence="9">
    <location>
        <begin position="922"/>
        <end position="942"/>
    </location>
</feature>
<comment type="similarity">
    <text evidence="2 9">Belongs to the anion exchanger (TC 2.A.31) family.</text>
</comment>
<feature type="region of interest" description="Disordered" evidence="10">
    <location>
        <begin position="434"/>
        <end position="454"/>
    </location>
</feature>
<sequence>MLLAVQARQSGSGFLKKVIGKYKAKSSLQSLAQVLARWRLIIIGSLMSKCFCGQGEDQDELRLDEEMERVVWHENNPPTRLQPSGEPVRDAAAPPPPYSQDDIMRTSSSEQSRASREQLNSSSEAQMSGHISGSGSGSTPRGEDRHVQFDSERARADPLDDASEERRHQRNTRHLHHKSRKYSLQEGARGGGADGERHVSAAPTDEPLPEADLDELRSHRIDDQRVLRRLKLQPRSPTVHVGRKDGGDKIQNIFSDLTLKKMYDHSPHSVFVQLDELLATEDGDTEWKETARWIKYEEDVEEGSARWGRPHVASLSFHSLLNLRRCLETGVVLLDLDEKDLPGVAYRVVESMVNEGLIEEDDKPVVMRSLLLRHRHVHDERFRFSISGRKHSSYTSLQSLWLEEGGGARQRYSTCSAMGPCRRHSSHILNLSENKRRRSSNALPQDRTEARAKTSVAGIDTREVEYLATAPVGSQDELRRGHNDSIMKRIPDDAEATTVLVGAVGFLDQPTIAFVRLAQGILMPSITEVPIPVRFMFILLGPTSADLDYHEVGRSISTLMSNPSFHSIAYKADDRRELLSAINEFLDDSIVLPPGDWERQALLPFEELRAKSEMIRKRKRDALERKKGIEITTTSPIDEKKALLAGETGGLPEKERDDPLSKSGRLFGGVIRDIKRRYPHYISDFRDALNGQCAAATIFMYFAALSSAITFGGLLAEKTDRQIGISETLVFTCVGGLFFALVAGQPMMITGATGPLLLLDESLFVFCRSYGFDFLAARMYCGLWMIVIALCVASIEGSVAVKKITRFTEDIFAFLISLIFISEPVTNIINVYRAHPLGYDYCGNNTLENATAGVDMVNSNFTGNLTVPPILPPTNMLLTPKPNTALFCTMLTLCTFILAYYLRIFRNGKFLGRSARRALGDFGVPIAIVLMVGISCLVPVWTEKLQVPDGLSPTSNRSWLVPLNTGLETIPLWATIAMVLPALMVYIIVFMETHIAELIIDKPERKLKKGSGFHMDIVVMSLVNAVCGMFGAPWQCVATVRSVSHVSALTVMSTTHAPGDKPYIVEVKEQRLTGLLVAFLVGISVLASGWLRLVPMAVLFGVFLYMGISALGGIQFWDRCILLLKPVKHHPQVPYVRRVPTFKMHLYTLIQMAGVCVLYAVKSSKFSLALPFFLVLMVPLRMAISYIFTPLQLRALDGSQKDIDVDDEPDFYEEAPLPG</sequence>
<keyword evidence="5 9" id="KW-0812">Transmembrane</keyword>
<feature type="domain" description="Bicarbonate transporter-like transmembrane" evidence="11">
    <location>
        <begin position="665"/>
        <end position="1199"/>
    </location>
</feature>
<feature type="transmembrane region" description="Helical" evidence="9">
    <location>
        <begin position="1012"/>
        <end position="1034"/>
    </location>
</feature>
<comment type="caution">
    <text evidence="13">The sequence shown here is derived from an EMBL/GenBank/DDBJ whole genome shotgun (WGS) entry which is preliminary data.</text>
</comment>
<evidence type="ECO:0000256" key="9">
    <source>
        <dbReference type="RuleBase" id="RU362035"/>
    </source>
</evidence>